<keyword evidence="3" id="KW-1185">Reference proteome</keyword>
<accession>A0ABT1L2F5</accession>
<comment type="caution">
    <text evidence="2">The sequence shown here is derived from an EMBL/GenBank/DDBJ whole genome shotgun (WGS) entry which is preliminary data.</text>
</comment>
<protein>
    <recommendedName>
        <fullName evidence="4">DivIVA domain-containing protein</fullName>
    </recommendedName>
</protein>
<gene>
    <name evidence="2" type="ORF">NCI01_20490</name>
</gene>
<dbReference type="Proteomes" id="UP001204524">
    <property type="component" value="Unassembled WGS sequence"/>
</dbReference>
<keyword evidence="1" id="KW-0812">Transmembrane</keyword>
<dbReference type="RefSeq" id="WP_254183342.1">
    <property type="nucleotide sequence ID" value="NZ_JANARS010000012.1"/>
</dbReference>
<evidence type="ECO:0000256" key="1">
    <source>
        <dbReference type="SAM" id="Phobius"/>
    </source>
</evidence>
<organism evidence="2 3">
    <name type="scientific">Nocardioides pinisoli</name>
    <dbReference type="NCBI Taxonomy" id="2950279"/>
    <lineage>
        <taxon>Bacteria</taxon>
        <taxon>Bacillati</taxon>
        <taxon>Actinomycetota</taxon>
        <taxon>Actinomycetes</taxon>
        <taxon>Propionibacteriales</taxon>
        <taxon>Nocardioidaceae</taxon>
        <taxon>Nocardioides</taxon>
    </lineage>
</organism>
<sequence>MVMVEAFILIGVVGLVTFWAASHLLRSTGQGPRVAPAGTWRVGHYDVEGETRVVLQKVREGDTRVLDEHVIASVRSDDPDYDDKFLAAMDTARQRQALFEAEDGG</sequence>
<name>A0ABT1L2F5_9ACTN</name>
<evidence type="ECO:0000313" key="2">
    <source>
        <dbReference type="EMBL" id="MCP3424185.1"/>
    </source>
</evidence>
<evidence type="ECO:0000313" key="3">
    <source>
        <dbReference type="Proteomes" id="UP001204524"/>
    </source>
</evidence>
<feature type="transmembrane region" description="Helical" evidence="1">
    <location>
        <begin position="6"/>
        <end position="25"/>
    </location>
</feature>
<proteinExistence type="predicted"/>
<dbReference type="EMBL" id="JANARS010000012">
    <property type="protein sequence ID" value="MCP3424185.1"/>
    <property type="molecule type" value="Genomic_DNA"/>
</dbReference>
<keyword evidence="1" id="KW-0472">Membrane</keyword>
<keyword evidence="1" id="KW-1133">Transmembrane helix</keyword>
<reference evidence="2 3" key="1">
    <citation type="submission" date="2022-06" db="EMBL/GenBank/DDBJ databases">
        <authorList>
            <person name="So Y."/>
        </authorList>
    </citation>
    <scope>NUCLEOTIDE SEQUENCE [LARGE SCALE GENOMIC DNA]</scope>
    <source>
        <strain evidence="2 3">STR3</strain>
    </source>
</reference>
<evidence type="ECO:0008006" key="4">
    <source>
        <dbReference type="Google" id="ProtNLM"/>
    </source>
</evidence>